<evidence type="ECO:0000313" key="1">
    <source>
        <dbReference type="EMBL" id="KAG5449194.1"/>
    </source>
</evidence>
<keyword evidence="2" id="KW-1185">Reference proteome</keyword>
<gene>
    <name evidence="1" type="ORF">CSKR_104705</name>
</gene>
<dbReference type="Proteomes" id="UP000286415">
    <property type="component" value="Unassembled WGS sequence"/>
</dbReference>
<evidence type="ECO:0000313" key="2">
    <source>
        <dbReference type="Proteomes" id="UP000286415"/>
    </source>
</evidence>
<accession>A0A3R7FUY6</accession>
<organism evidence="1 2">
    <name type="scientific">Clonorchis sinensis</name>
    <name type="common">Chinese liver fluke</name>
    <dbReference type="NCBI Taxonomy" id="79923"/>
    <lineage>
        <taxon>Eukaryota</taxon>
        <taxon>Metazoa</taxon>
        <taxon>Spiralia</taxon>
        <taxon>Lophotrochozoa</taxon>
        <taxon>Platyhelminthes</taxon>
        <taxon>Trematoda</taxon>
        <taxon>Digenea</taxon>
        <taxon>Opisthorchiida</taxon>
        <taxon>Opisthorchiata</taxon>
        <taxon>Opisthorchiidae</taxon>
        <taxon>Clonorchis</taxon>
    </lineage>
</organism>
<name>A0A3R7FUY6_CLOSI</name>
<proteinExistence type="predicted"/>
<dbReference type="InParanoid" id="A0A3R7FUY6"/>
<comment type="caution">
    <text evidence="1">The sequence shown here is derived from an EMBL/GenBank/DDBJ whole genome shotgun (WGS) entry which is preliminary data.</text>
</comment>
<dbReference type="EMBL" id="NIRI02000042">
    <property type="protein sequence ID" value="KAG5449194.1"/>
    <property type="molecule type" value="Genomic_DNA"/>
</dbReference>
<reference evidence="1 2" key="1">
    <citation type="journal article" date="2018" name="Biotechnol. Adv.">
        <title>Improved genomic resources and new bioinformatic workflow for the carcinogenic parasite Clonorchis sinensis: Biotechnological implications.</title>
        <authorList>
            <person name="Wang D."/>
            <person name="Korhonen P.K."/>
            <person name="Gasser R.B."/>
            <person name="Young N.D."/>
        </authorList>
    </citation>
    <scope>NUCLEOTIDE SEQUENCE [LARGE SCALE GENOMIC DNA]</scope>
    <source>
        <strain evidence="1">Cs-k2</strain>
    </source>
</reference>
<reference evidence="1 2" key="2">
    <citation type="journal article" date="2021" name="Genomics">
        <title>High-quality reference genome for Clonorchis sinensis.</title>
        <authorList>
            <person name="Young N.D."/>
            <person name="Stroehlein A.J."/>
            <person name="Kinkar L."/>
            <person name="Wang T."/>
            <person name="Sohn W.M."/>
            <person name="Chang B.C.H."/>
            <person name="Kaur P."/>
            <person name="Weisz D."/>
            <person name="Dudchenko O."/>
            <person name="Aiden E.L."/>
            <person name="Korhonen P.K."/>
            <person name="Gasser R.B."/>
        </authorList>
    </citation>
    <scope>NUCLEOTIDE SEQUENCE [LARGE SCALE GENOMIC DNA]</scope>
    <source>
        <strain evidence="1">Cs-k2</strain>
    </source>
</reference>
<dbReference type="AlphaFoldDB" id="A0A3R7FUY6"/>
<sequence length="114" mass="13026">MHIKRERAIENEMEIAQCLRRKLTGRKNGGTLNLIQYLYIRNALLIRLLKILRQPTTGFALLGAHQVGAVPEFPKSIWFCERLTRNPAESTFFDVSRQLNVLHQAASCSSCLET</sequence>
<protein>
    <submittedName>
        <fullName evidence="1">Uncharacterized protein</fullName>
    </submittedName>
</protein>